<dbReference type="EMBL" id="OVEO01000019">
    <property type="protein sequence ID" value="SPR01881.1"/>
    <property type="molecule type" value="Genomic_DNA"/>
</dbReference>
<evidence type="ECO:0000256" key="14">
    <source>
        <dbReference type="RuleBase" id="RU000722"/>
    </source>
</evidence>
<name>A0A0G4IP27_PLABS</name>
<dbReference type="HAMAP" id="MF_01217">
    <property type="entry name" value="Acyl_carrier"/>
    <property type="match status" value="1"/>
</dbReference>
<evidence type="ECO:0000256" key="1">
    <source>
        <dbReference type="ARBA" id="ARBA00004173"/>
    </source>
</evidence>
<evidence type="ECO:0000256" key="11">
    <source>
        <dbReference type="ARBA" id="ARBA00023098"/>
    </source>
</evidence>
<dbReference type="GO" id="GO:0000035">
    <property type="term" value="F:acyl binding"/>
    <property type="evidence" value="ECO:0007669"/>
    <property type="project" value="TreeGrafter"/>
</dbReference>
<dbReference type="Pfam" id="PF00550">
    <property type="entry name" value="PP-binding"/>
    <property type="match status" value="1"/>
</dbReference>
<dbReference type="SUPFAM" id="SSF47336">
    <property type="entry name" value="ACP-like"/>
    <property type="match status" value="1"/>
</dbReference>
<keyword evidence="11" id="KW-0443">Lipid metabolism</keyword>
<keyword evidence="13 14" id="KW-0275">Fatty acid biosynthesis</keyword>
<dbReference type="GO" id="GO:0000036">
    <property type="term" value="F:acyl carrier activity"/>
    <property type="evidence" value="ECO:0007669"/>
    <property type="project" value="TreeGrafter"/>
</dbReference>
<dbReference type="Proteomes" id="UP000039324">
    <property type="component" value="Unassembled WGS sequence"/>
</dbReference>
<dbReference type="Proteomes" id="UP000290189">
    <property type="component" value="Unassembled WGS sequence"/>
</dbReference>
<keyword evidence="12 17" id="KW-0496">Mitochondrion</keyword>
<comment type="pathway">
    <text evidence="2">Lipid metabolism; fatty acid biosynthesis.</text>
</comment>
<comment type="similarity">
    <text evidence="3">Belongs to the acyl carrier protein (ACP) family.</text>
</comment>
<dbReference type="PANTHER" id="PTHR20863:SF28">
    <property type="entry name" value="ACYL CARRIER PROTEIN, MITOCHONDRIAL"/>
    <property type="match status" value="1"/>
</dbReference>
<evidence type="ECO:0000256" key="2">
    <source>
        <dbReference type="ARBA" id="ARBA00005194"/>
    </source>
</evidence>
<evidence type="ECO:0000256" key="4">
    <source>
        <dbReference type="ARBA" id="ARBA00022448"/>
    </source>
</evidence>
<evidence type="ECO:0000313" key="16">
    <source>
        <dbReference type="EMBL" id="CEO96932.1"/>
    </source>
</evidence>
<dbReference type="AlphaFoldDB" id="A0A0G4IP27"/>
<dbReference type="NCBIfam" id="NF002150">
    <property type="entry name" value="PRK00982.1-4"/>
    <property type="match status" value="1"/>
</dbReference>
<organism evidence="16 18">
    <name type="scientific">Plasmodiophora brassicae</name>
    <name type="common">Clubroot disease agent</name>
    <dbReference type="NCBI Taxonomy" id="37360"/>
    <lineage>
        <taxon>Eukaryota</taxon>
        <taxon>Sar</taxon>
        <taxon>Rhizaria</taxon>
        <taxon>Endomyxa</taxon>
        <taxon>Phytomyxea</taxon>
        <taxon>Plasmodiophorida</taxon>
        <taxon>Plasmodiophoridae</taxon>
        <taxon>Plasmodiophora</taxon>
    </lineage>
</organism>
<dbReference type="PROSITE" id="PS00012">
    <property type="entry name" value="PHOSPHOPANTETHEINE"/>
    <property type="match status" value="1"/>
</dbReference>
<comment type="subcellular location">
    <subcellularLocation>
        <location evidence="1">Mitochondrion</location>
    </subcellularLocation>
</comment>
<dbReference type="Gene3D" id="1.10.1200.10">
    <property type="entry name" value="ACP-like"/>
    <property type="match status" value="1"/>
</dbReference>
<evidence type="ECO:0000313" key="17">
    <source>
        <dbReference type="EMBL" id="SPR01881.1"/>
    </source>
</evidence>
<geneLocation type="mitochondrion" evidence="17"/>
<dbReference type="EMBL" id="CDSF01000077">
    <property type="protein sequence ID" value="CEO96932.1"/>
    <property type="molecule type" value="Genomic_DNA"/>
</dbReference>
<evidence type="ECO:0000256" key="8">
    <source>
        <dbReference type="ARBA" id="ARBA00022832"/>
    </source>
</evidence>
<evidence type="ECO:0000256" key="7">
    <source>
        <dbReference type="ARBA" id="ARBA00022553"/>
    </source>
</evidence>
<evidence type="ECO:0000313" key="18">
    <source>
        <dbReference type="Proteomes" id="UP000039324"/>
    </source>
</evidence>
<dbReference type="InterPro" id="IPR036736">
    <property type="entry name" value="ACP-like_sf"/>
</dbReference>
<dbReference type="PANTHER" id="PTHR20863">
    <property type="entry name" value="ACYL CARRIER PROTEIN"/>
    <property type="match status" value="1"/>
</dbReference>
<keyword evidence="4" id="KW-0813">Transport</keyword>
<keyword evidence="8" id="KW-0276">Fatty acid metabolism</keyword>
<dbReference type="InterPro" id="IPR003231">
    <property type="entry name" value="ACP"/>
</dbReference>
<dbReference type="FunFam" id="1.10.1200.10:FF:000003">
    <property type="entry name" value="Acyl carrier protein"/>
    <property type="match status" value="1"/>
</dbReference>
<reference evidence="16 18" key="1">
    <citation type="submission" date="2015-02" db="EMBL/GenBank/DDBJ databases">
        <authorList>
            <person name="Chooi Y.-H."/>
        </authorList>
    </citation>
    <scope>NUCLEOTIDE SEQUENCE [LARGE SCALE GENOMIC DNA]</scope>
    <source>
        <strain evidence="16">E3</strain>
    </source>
</reference>
<keyword evidence="5 14" id="KW-0596">Phosphopantetheine</keyword>
<protein>
    <recommendedName>
        <fullName evidence="14">Acyl carrier protein</fullName>
    </recommendedName>
</protein>
<evidence type="ECO:0000256" key="9">
    <source>
        <dbReference type="ARBA" id="ARBA00022946"/>
    </source>
</evidence>
<evidence type="ECO:0000256" key="3">
    <source>
        <dbReference type="ARBA" id="ARBA00010930"/>
    </source>
</evidence>
<evidence type="ECO:0000256" key="10">
    <source>
        <dbReference type="ARBA" id="ARBA00022982"/>
    </source>
</evidence>
<evidence type="ECO:0000256" key="13">
    <source>
        <dbReference type="ARBA" id="ARBA00023160"/>
    </source>
</evidence>
<keyword evidence="7" id="KW-0597">Phosphoprotein</keyword>
<accession>A0A0G4IP27</accession>
<evidence type="ECO:0000259" key="15">
    <source>
        <dbReference type="PROSITE" id="PS50075"/>
    </source>
</evidence>
<feature type="domain" description="Carrier" evidence="15">
    <location>
        <begin position="39"/>
        <end position="114"/>
    </location>
</feature>
<dbReference type="STRING" id="37360.A0A0G4IP27"/>
<proteinExistence type="inferred from homology"/>
<dbReference type="OrthoDB" id="448946at2759"/>
<keyword evidence="6 14" id="KW-0444">Lipid biosynthesis</keyword>
<dbReference type="GO" id="GO:0005739">
    <property type="term" value="C:mitochondrion"/>
    <property type="evidence" value="ECO:0007669"/>
    <property type="project" value="UniProtKB-SubCell"/>
</dbReference>
<keyword evidence="18" id="KW-1185">Reference proteome</keyword>
<evidence type="ECO:0000313" key="19">
    <source>
        <dbReference type="Proteomes" id="UP000290189"/>
    </source>
</evidence>
<comment type="function">
    <text evidence="14">Carrier of the growing fatty acid chain in fatty acid biosynthesis.</text>
</comment>
<sequence>MASSIFARALRPSRALLATMGRCRWLATESASTTFLPRDAVTDRVLDVTRHFPKVQASQVNASSNFIKDLGLDSLDQVELVMALEDEFAIEIPDDEAERITTVEDAVRYIASHPMAK</sequence>
<evidence type="ECO:0000256" key="12">
    <source>
        <dbReference type="ARBA" id="ARBA00023128"/>
    </source>
</evidence>
<keyword evidence="10" id="KW-0249">Electron transport</keyword>
<dbReference type="NCBIfam" id="NF002148">
    <property type="entry name" value="PRK00982.1-2"/>
    <property type="match status" value="1"/>
</dbReference>
<evidence type="ECO:0000256" key="6">
    <source>
        <dbReference type="ARBA" id="ARBA00022516"/>
    </source>
</evidence>
<dbReference type="NCBIfam" id="TIGR00517">
    <property type="entry name" value="acyl_carrier"/>
    <property type="match status" value="1"/>
</dbReference>
<dbReference type="OMA" id="RFKTPRD"/>
<dbReference type="InterPro" id="IPR006162">
    <property type="entry name" value="Ppantetheine_attach_site"/>
</dbReference>
<reference evidence="17 19" key="2">
    <citation type="submission" date="2018-03" db="EMBL/GenBank/DDBJ databases">
        <authorList>
            <person name="Fogelqvist J."/>
        </authorList>
    </citation>
    <scope>NUCLEOTIDE SEQUENCE [LARGE SCALE GENOMIC DNA]</scope>
</reference>
<dbReference type="PROSITE" id="PS50075">
    <property type="entry name" value="CARRIER"/>
    <property type="match status" value="1"/>
</dbReference>
<keyword evidence="9" id="KW-0809">Transit peptide</keyword>
<gene>
    <name evidence="16" type="ORF">PBRA_005536</name>
    <name evidence="17" type="ORF">PLBR_LOCUS9096</name>
</gene>
<evidence type="ECO:0000256" key="5">
    <source>
        <dbReference type="ARBA" id="ARBA00022450"/>
    </source>
</evidence>
<dbReference type="InterPro" id="IPR009081">
    <property type="entry name" value="PP-bd_ACP"/>
</dbReference>